<name>A0ABP6RQN1_9PSEU</name>
<evidence type="ECO:0000313" key="4">
    <source>
        <dbReference type="Proteomes" id="UP001500483"/>
    </source>
</evidence>
<evidence type="ECO:0000256" key="1">
    <source>
        <dbReference type="SAM" id="MobiDB-lite"/>
    </source>
</evidence>
<feature type="region of interest" description="Disordered" evidence="1">
    <location>
        <begin position="254"/>
        <end position="327"/>
    </location>
</feature>
<feature type="compositionally biased region" description="Acidic residues" evidence="1">
    <location>
        <begin position="291"/>
        <end position="300"/>
    </location>
</feature>
<dbReference type="EMBL" id="BAAAYK010000038">
    <property type="protein sequence ID" value="GAA3359339.1"/>
    <property type="molecule type" value="Genomic_DNA"/>
</dbReference>
<dbReference type="RefSeq" id="WP_344927890.1">
    <property type="nucleotide sequence ID" value="NZ_BAAAYK010000038.1"/>
</dbReference>
<sequence>MAEQRDDSGGGAARGLPWDHLRDAVRDLLSALAERAVSGLGERAEGLVGRLTDYARDDEGGGSGLLAAVTGGGSSGAAGEDSAGGGGSGGGGGGGSSAKVVNIVEQCDVGLPLRVAYDQWTRFEDFPSFTRKVESVQQESDEELDWRAQIFLSHRSWRSTIQEQVPDSRIVWHSTGSKGSVDGTVTFHELGPTLTRILLVLEYHPQGFFEKTANLWRAQGRRARSDFKHVQRHLMTRTVLEQDEVEGWRGEIRDGEVVRSHEDALAQEQGESAEDDGSAGDDGGSARREDGDDEELADEIGQDRSGEAPAEPEPVRRPRGVRPVRRR</sequence>
<dbReference type="PANTHER" id="PTHR33824:SF7">
    <property type="entry name" value="POLYKETIDE CYCLASE_DEHYDRASE AND LIPID TRANSPORT SUPERFAMILY PROTEIN"/>
    <property type="match status" value="1"/>
</dbReference>
<dbReference type="PANTHER" id="PTHR33824">
    <property type="entry name" value="POLYKETIDE CYCLASE/DEHYDRASE AND LIPID TRANSPORT SUPERFAMILY PROTEIN"/>
    <property type="match status" value="1"/>
</dbReference>
<comment type="caution">
    <text evidence="3">The sequence shown here is derived from an EMBL/GenBank/DDBJ whole genome shotgun (WGS) entry which is preliminary data.</text>
</comment>
<feature type="compositionally biased region" description="Basic and acidic residues" evidence="1">
    <location>
        <begin position="254"/>
        <end position="264"/>
    </location>
</feature>
<protein>
    <submittedName>
        <fullName evidence="3">SRPBCC family protein</fullName>
    </submittedName>
</protein>
<dbReference type="CDD" id="cd07817">
    <property type="entry name" value="SRPBCC_8"/>
    <property type="match status" value="1"/>
</dbReference>
<evidence type="ECO:0000259" key="2">
    <source>
        <dbReference type="Pfam" id="PF03364"/>
    </source>
</evidence>
<keyword evidence="4" id="KW-1185">Reference proteome</keyword>
<evidence type="ECO:0000313" key="3">
    <source>
        <dbReference type="EMBL" id="GAA3359339.1"/>
    </source>
</evidence>
<proteinExistence type="predicted"/>
<feature type="compositionally biased region" description="Gly residues" evidence="1">
    <location>
        <begin position="70"/>
        <end position="96"/>
    </location>
</feature>
<feature type="compositionally biased region" description="Basic residues" evidence="1">
    <location>
        <begin position="317"/>
        <end position="327"/>
    </location>
</feature>
<dbReference type="InterPro" id="IPR005031">
    <property type="entry name" value="COQ10_START"/>
</dbReference>
<organism evidence="3 4">
    <name type="scientific">Saccharopolyspora gregorii</name>
    <dbReference type="NCBI Taxonomy" id="33914"/>
    <lineage>
        <taxon>Bacteria</taxon>
        <taxon>Bacillati</taxon>
        <taxon>Actinomycetota</taxon>
        <taxon>Actinomycetes</taxon>
        <taxon>Pseudonocardiales</taxon>
        <taxon>Pseudonocardiaceae</taxon>
        <taxon>Saccharopolyspora</taxon>
    </lineage>
</organism>
<dbReference type="Proteomes" id="UP001500483">
    <property type="component" value="Unassembled WGS sequence"/>
</dbReference>
<reference evidence="4" key="1">
    <citation type="journal article" date="2019" name="Int. J. Syst. Evol. Microbiol.">
        <title>The Global Catalogue of Microorganisms (GCM) 10K type strain sequencing project: providing services to taxonomists for standard genome sequencing and annotation.</title>
        <authorList>
            <consortium name="The Broad Institute Genomics Platform"/>
            <consortium name="The Broad Institute Genome Sequencing Center for Infectious Disease"/>
            <person name="Wu L."/>
            <person name="Ma J."/>
        </authorList>
    </citation>
    <scope>NUCLEOTIDE SEQUENCE [LARGE SCALE GENOMIC DNA]</scope>
    <source>
        <strain evidence="4">JCM 9687</strain>
    </source>
</reference>
<feature type="domain" description="Coenzyme Q-binding protein COQ10 START" evidence="2">
    <location>
        <begin position="109"/>
        <end position="228"/>
    </location>
</feature>
<gene>
    <name evidence="3" type="ORF">GCM10020366_34960</name>
</gene>
<dbReference type="Gene3D" id="3.30.530.20">
    <property type="match status" value="1"/>
</dbReference>
<feature type="region of interest" description="Disordered" evidence="1">
    <location>
        <begin position="65"/>
        <end position="96"/>
    </location>
</feature>
<dbReference type="InterPro" id="IPR023393">
    <property type="entry name" value="START-like_dom_sf"/>
</dbReference>
<dbReference type="Pfam" id="PF03364">
    <property type="entry name" value="Polyketide_cyc"/>
    <property type="match status" value="1"/>
</dbReference>
<dbReference type="InterPro" id="IPR047137">
    <property type="entry name" value="ORF3"/>
</dbReference>
<accession>A0ABP6RQN1</accession>
<dbReference type="SUPFAM" id="SSF55961">
    <property type="entry name" value="Bet v1-like"/>
    <property type="match status" value="1"/>
</dbReference>